<dbReference type="RefSeq" id="WP_205180287.1">
    <property type="nucleotide sequence ID" value="NZ_JAFBFH010000044.1"/>
</dbReference>
<gene>
    <name evidence="2" type="ORF">JOC94_004356</name>
</gene>
<comment type="caution">
    <text evidence="2">The sequence shown here is derived from an EMBL/GenBank/DDBJ whole genome shotgun (WGS) entry which is preliminary data.</text>
</comment>
<dbReference type="Proteomes" id="UP000823485">
    <property type="component" value="Unassembled WGS sequence"/>
</dbReference>
<keyword evidence="2" id="KW-0238">DNA-binding</keyword>
<keyword evidence="3" id="KW-1185">Reference proteome</keyword>
<evidence type="ECO:0000256" key="1">
    <source>
        <dbReference type="SAM" id="MobiDB-lite"/>
    </source>
</evidence>
<protein>
    <submittedName>
        <fullName evidence="2">DNA-binding Lrp family transcriptional regulator</fullName>
    </submittedName>
</protein>
<dbReference type="InterPro" id="IPR036388">
    <property type="entry name" value="WH-like_DNA-bd_sf"/>
</dbReference>
<feature type="compositionally biased region" description="Polar residues" evidence="1">
    <location>
        <begin position="165"/>
        <end position="177"/>
    </location>
</feature>
<proteinExistence type="predicted"/>
<evidence type="ECO:0000313" key="3">
    <source>
        <dbReference type="Proteomes" id="UP000823485"/>
    </source>
</evidence>
<name>A0ABS2RCM5_9BACI</name>
<reference evidence="2 3" key="1">
    <citation type="submission" date="2021-01" db="EMBL/GenBank/DDBJ databases">
        <title>Genomic Encyclopedia of Type Strains, Phase IV (KMG-IV): sequencing the most valuable type-strain genomes for metagenomic binning, comparative biology and taxonomic classification.</title>
        <authorList>
            <person name="Goeker M."/>
        </authorList>
    </citation>
    <scope>NUCLEOTIDE SEQUENCE [LARGE SCALE GENOMIC DNA]</scope>
    <source>
        <strain evidence="2 3">DSM 105453</strain>
    </source>
</reference>
<feature type="region of interest" description="Disordered" evidence="1">
    <location>
        <begin position="151"/>
        <end position="177"/>
    </location>
</feature>
<evidence type="ECO:0000313" key="2">
    <source>
        <dbReference type="EMBL" id="MBM7717329.1"/>
    </source>
</evidence>
<organism evidence="2 3">
    <name type="scientific">Siminovitchia thermophila</name>
    <dbReference type="NCBI Taxonomy" id="1245522"/>
    <lineage>
        <taxon>Bacteria</taxon>
        <taxon>Bacillati</taxon>
        <taxon>Bacillota</taxon>
        <taxon>Bacilli</taxon>
        <taxon>Bacillales</taxon>
        <taxon>Bacillaceae</taxon>
        <taxon>Siminovitchia</taxon>
    </lineage>
</organism>
<accession>A0ABS2RCM5</accession>
<dbReference type="GO" id="GO:0003677">
    <property type="term" value="F:DNA binding"/>
    <property type="evidence" value="ECO:0007669"/>
    <property type="project" value="UniProtKB-KW"/>
</dbReference>
<dbReference type="EMBL" id="JAFBFH010000044">
    <property type="protein sequence ID" value="MBM7717329.1"/>
    <property type="molecule type" value="Genomic_DNA"/>
</dbReference>
<dbReference type="Gene3D" id="1.10.10.10">
    <property type="entry name" value="Winged helix-like DNA-binding domain superfamily/Winged helix DNA-binding domain"/>
    <property type="match status" value="1"/>
</dbReference>
<sequence length="286" mass="32265">MRWATVKEPSKMLLANENTYRSLSTFQSVEEMDEAIKAHRSAHKLSETERAVLDVISQYACKYVGVCYLSKTNIGKAVGKVRRTVIRVCQRLEALGIIKQYETKRDGGDRRQSTNVIVIQSAEVLAESEDINDIVGNSDNNSVLPKWEERANEVTPDMSRHKTPSNKQNNNTYKETPSTDSIIKRGLKHAIPAPIYDALAPFLGGQELYDTYGILLRAKASVDRSITLETHGQAYIDAFMNVVRLYKAGKVRSLSGLLYRTWQAVTSTIKRRVSVDKHPVLYDWLA</sequence>